<reference evidence="1" key="1">
    <citation type="submission" date="2021-01" db="EMBL/GenBank/DDBJ databases">
        <title>Whole genome shotgun sequence of Cellulomonas chitinilytica NBRC 110799.</title>
        <authorList>
            <person name="Komaki H."/>
            <person name="Tamura T."/>
        </authorList>
    </citation>
    <scope>NUCLEOTIDE SEQUENCE</scope>
    <source>
        <strain evidence="1">NBRC 110799</strain>
    </source>
</reference>
<dbReference type="RefSeq" id="WP_203758029.1">
    <property type="nucleotide sequence ID" value="NZ_BONK01000015.1"/>
</dbReference>
<sequence>MTAVATRLTLADARRSPCLTCSTTPCCTHLPVHTFRMTTLMDLDEARYLLNFDGIELGLSSSGEWSVYYGRPCRFLDTAAGLCTIHATERQPQICRTYNPYTCWYKRAFGGESDEFVWVDREALDRIGEQVAFDEHRTIVEVPSWEDLLASAAPPPVASAAAVSRAVPLTLGPTRLRSDAPAEPQPHSYDDLRHPCDDCGAYCCTRLVFPKPRPATNVELDFWRLCLGFPGVEVGIGGDAWSLIVETTCRHLDAGGRCSVYGSPERPLRCSYYDEWKCAYKPRFGGGDTGFLRMGLDEFDAFLADLTFDAAGRVL</sequence>
<accession>A0A919U369</accession>
<evidence type="ECO:0008006" key="3">
    <source>
        <dbReference type="Google" id="ProtNLM"/>
    </source>
</evidence>
<dbReference type="EMBL" id="BONK01000015">
    <property type="protein sequence ID" value="GIG23016.1"/>
    <property type="molecule type" value="Genomic_DNA"/>
</dbReference>
<comment type="caution">
    <text evidence="1">The sequence shown here is derived from an EMBL/GenBank/DDBJ whole genome shotgun (WGS) entry which is preliminary data.</text>
</comment>
<dbReference type="AlphaFoldDB" id="A0A919U369"/>
<protein>
    <recommendedName>
        <fullName evidence="3">YkgJ family cysteine cluster protein</fullName>
    </recommendedName>
</protein>
<dbReference type="Proteomes" id="UP000632740">
    <property type="component" value="Unassembled WGS sequence"/>
</dbReference>
<proteinExistence type="predicted"/>
<evidence type="ECO:0000313" key="2">
    <source>
        <dbReference type="Proteomes" id="UP000632740"/>
    </source>
</evidence>
<evidence type="ECO:0000313" key="1">
    <source>
        <dbReference type="EMBL" id="GIG23016.1"/>
    </source>
</evidence>
<gene>
    <name evidence="1" type="ORF">Cch01nite_37400</name>
</gene>
<organism evidence="1 2">
    <name type="scientific">Cellulomonas chitinilytica</name>
    <dbReference type="NCBI Taxonomy" id="398759"/>
    <lineage>
        <taxon>Bacteria</taxon>
        <taxon>Bacillati</taxon>
        <taxon>Actinomycetota</taxon>
        <taxon>Actinomycetes</taxon>
        <taxon>Micrococcales</taxon>
        <taxon>Cellulomonadaceae</taxon>
        <taxon>Cellulomonas</taxon>
    </lineage>
</organism>
<keyword evidence="2" id="KW-1185">Reference proteome</keyword>
<name>A0A919U369_9CELL</name>